<dbReference type="STRING" id="80876.SAMN05421779_10337"/>
<evidence type="ECO:0000313" key="1">
    <source>
        <dbReference type="EMBL" id="SIS67491.1"/>
    </source>
</evidence>
<evidence type="ECO:0000313" key="2">
    <source>
        <dbReference type="Proteomes" id="UP000185678"/>
    </source>
</evidence>
<accession>A0A1N7L118</accession>
<protein>
    <recommendedName>
        <fullName evidence="3">DUF3142 domain-containing protein</fullName>
    </recommendedName>
</protein>
<reference evidence="1 2" key="1">
    <citation type="submission" date="2017-01" db="EMBL/GenBank/DDBJ databases">
        <authorList>
            <person name="Mah S.A."/>
            <person name="Swanson W.J."/>
            <person name="Moy G.W."/>
            <person name="Vacquier V.D."/>
        </authorList>
    </citation>
    <scope>NUCLEOTIDE SEQUENCE [LARGE SCALE GENOMIC DNA]</scope>
    <source>
        <strain evidence="1 2">DSM 11589</strain>
    </source>
</reference>
<dbReference type="EMBL" id="FTOA01000003">
    <property type="protein sequence ID" value="SIS67491.1"/>
    <property type="molecule type" value="Genomic_DNA"/>
</dbReference>
<sequence length="235" mass="25948">MALGGILCASASLLTPASADEVRASAYRAFWLWAGVTAQPVLRQADELYLLYASVQEDRKGGIHWQPHRAGAPRLPGVDLWLVIRAETLDWTPAVTATLVHGLKRWSAAGNRVVGVQVDFDAGTRALDRYGDFLRRLRTQVPPRYRLGITGLLDWTSHGDLSGLVGVVDEVVIQAYQGRRMVPDYRRYLTSAARLPLPFRVGLVQGGQWQPVEAVESAANFRGYVVFLLNPTTPE</sequence>
<dbReference type="InterPro" id="IPR021488">
    <property type="entry name" value="DUF3142"/>
</dbReference>
<gene>
    <name evidence="1" type="ORF">SAMN05421779_10337</name>
</gene>
<organism evidence="1 2">
    <name type="scientific">Insolitispirillum peregrinum</name>
    <dbReference type="NCBI Taxonomy" id="80876"/>
    <lineage>
        <taxon>Bacteria</taxon>
        <taxon>Pseudomonadati</taxon>
        <taxon>Pseudomonadota</taxon>
        <taxon>Alphaproteobacteria</taxon>
        <taxon>Rhodospirillales</taxon>
        <taxon>Novispirillaceae</taxon>
        <taxon>Insolitispirillum</taxon>
    </lineage>
</organism>
<keyword evidence="2" id="KW-1185">Reference proteome</keyword>
<dbReference type="AlphaFoldDB" id="A0A1N7L118"/>
<name>A0A1N7L118_9PROT</name>
<proteinExistence type="predicted"/>
<dbReference type="Pfam" id="PF11340">
    <property type="entry name" value="DUF3142"/>
    <property type="match status" value="1"/>
</dbReference>
<evidence type="ECO:0008006" key="3">
    <source>
        <dbReference type="Google" id="ProtNLM"/>
    </source>
</evidence>
<dbReference type="Proteomes" id="UP000185678">
    <property type="component" value="Unassembled WGS sequence"/>
</dbReference>